<protein>
    <submittedName>
        <fullName evidence="2">Uncharacterized protein</fullName>
    </submittedName>
</protein>
<dbReference type="EMBL" id="JAFLRJ010000150">
    <property type="protein sequence ID" value="MBO0513405.1"/>
    <property type="molecule type" value="Genomic_DNA"/>
</dbReference>
<evidence type="ECO:0000313" key="3">
    <source>
        <dbReference type="Proteomes" id="UP000664167"/>
    </source>
</evidence>
<gene>
    <name evidence="2" type="ORF">J0695_16590</name>
</gene>
<keyword evidence="3" id="KW-1185">Reference proteome</keyword>
<keyword evidence="1" id="KW-0472">Membrane</keyword>
<keyword evidence="1" id="KW-0812">Transmembrane</keyword>
<dbReference type="Proteomes" id="UP000664167">
    <property type="component" value="Unassembled WGS sequence"/>
</dbReference>
<dbReference type="InterPro" id="IPR043857">
    <property type="entry name" value="DUF5819"/>
</dbReference>
<evidence type="ECO:0000313" key="2">
    <source>
        <dbReference type="EMBL" id="MBO0513405.1"/>
    </source>
</evidence>
<feature type="transmembrane region" description="Helical" evidence="1">
    <location>
        <begin position="12"/>
        <end position="34"/>
    </location>
</feature>
<sequence>MAGLSRPYQVVAALVLAGIGVLTAVHLAMVFLAVAPSNTVSKQYGAEIDDYVLPEFERNWKLFAPNPLQQNVAVQARAEIQAKDGSGRATSGWVDLSAQDGDAIRGNLFPSHVDQNELRRGWDFYVNSHDAENRAVGERGRLSERYVRRIVLLRLGEPKSGGTIERIQIRSATATIAAPPWSTEKTDTRTYYRALPWWTVVPADRTETGR</sequence>
<keyword evidence="1" id="KW-1133">Transmembrane helix</keyword>
<proteinExistence type="predicted"/>
<organism evidence="2 3">
    <name type="scientific">Streptomyces beijiangensis</name>
    <dbReference type="NCBI Taxonomy" id="163361"/>
    <lineage>
        <taxon>Bacteria</taxon>
        <taxon>Bacillati</taxon>
        <taxon>Actinomycetota</taxon>
        <taxon>Actinomycetes</taxon>
        <taxon>Kitasatosporales</taxon>
        <taxon>Streptomycetaceae</taxon>
        <taxon>Streptomyces</taxon>
    </lineage>
</organism>
<evidence type="ECO:0000256" key="1">
    <source>
        <dbReference type="SAM" id="Phobius"/>
    </source>
</evidence>
<dbReference type="Pfam" id="PF19136">
    <property type="entry name" value="DUF5819"/>
    <property type="match status" value="1"/>
</dbReference>
<reference evidence="2" key="1">
    <citation type="submission" date="2021-03" db="EMBL/GenBank/DDBJ databases">
        <title>Streptomyces poriferae sp. nov., a novel marine sponge-derived Actinobacteria species with anti-MRSA activity.</title>
        <authorList>
            <person name="Sandoval-Powers M."/>
            <person name="Kralova S."/>
            <person name="Nguyen G.-S."/>
            <person name="Fawwal D."/>
            <person name="Degnes K."/>
            <person name="Klinkenberg G."/>
            <person name="Sletta H."/>
            <person name="Wentzel A."/>
            <person name="Liles M.R."/>
        </authorList>
    </citation>
    <scope>NUCLEOTIDE SEQUENCE</scope>
    <source>
        <strain evidence="2">DSM 41794</strain>
    </source>
</reference>
<name>A0A939FAC9_9ACTN</name>
<comment type="caution">
    <text evidence="2">The sequence shown here is derived from an EMBL/GenBank/DDBJ whole genome shotgun (WGS) entry which is preliminary data.</text>
</comment>
<accession>A0A939FAC9</accession>
<dbReference type="AlphaFoldDB" id="A0A939FAC9"/>